<sequence length="201" mass="22228">MDSCCGQGPTQGCRCYTDAEEVANAVRSFVRRRVAHAQDADDITQETLLRLYRSVEQLRDVGAFYGWMYRIARNAITDHHRRRDSRPVPVDPEDMDPMLGGSAVEDEPADELLSGCLRTLLGRVPDSYRAALELTDLGGLTHEAAADRLGLSRSGMKSRVQRGRRLLRAEITHCCEVSLDARGGLADVTVRSDESPCLPVV</sequence>
<dbReference type="NCBIfam" id="TIGR02937">
    <property type="entry name" value="sigma70-ECF"/>
    <property type="match status" value="1"/>
</dbReference>
<keyword evidence="8" id="KW-1185">Reference proteome</keyword>
<keyword evidence="2" id="KW-0805">Transcription regulation</keyword>
<dbReference type="InterPro" id="IPR007627">
    <property type="entry name" value="RNA_pol_sigma70_r2"/>
</dbReference>
<name>A0ABP5J9H0_9ACTN</name>
<comment type="caution">
    <text evidence="7">The sequence shown here is derived from an EMBL/GenBank/DDBJ whole genome shotgun (WGS) entry which is preliminary data.</text>
</comment>
<feature type="domain" description="RNA polymerase sigma-70 region 2" evidence="5">
    <location>
        <begin position="21"/>
        <end position="85"/>
    </location>
</feature>
<evidence type="ECO:0000256" key="3">
    <source>
        <dbReference type="ARBA" id="ARBA00023082"/>
    </source>
</evidence>
<dbReference type="InterPro" id="IPR014284">
    <property type="entry name" value="RNA_pol_sigma-70_dom"/>
</dbReference>
<dbReference type="PANTHER" id="PTHR43133">
    <property type="entry name" value="RNA POLYMERASE ECF-TYPE SIGMA FACTO"/>
    <property type="match status" value="1"/>
</dbReference>
<dbReference type="PANTHER" id="PTHR43133:SF62">
    <property type="entry name" value="RNA POLYMERASE SIGMA FACTOR SIGZ"/>
    <property type="match status" value="1"/>
</dbReference>
<dbReference type="InterPro" id="IPR036388">
    <property type="entry name" value="WH-like_DNA-bd_sf"/>
</dbReference>
<dbReference type="InterPro" id="IPR013325">
    <property type="entry name" value="RNA_pol_sigma_r2"/>
</dbReference>
<protein>
    <submittedName>
        <fullName evidence="7">RNA polymerase sigma factor SigZ</fullName>
    </submittedName>
</protein>
<gene>
    <name evidence="7" type="primary">sigZ</name>
    <name evidence="7" type="ORF">GCM10009843_01960</name>
</gene>
<dbReference type="Proteomes" id="UP001500575">
    <property type="component" value="Unassembled WGS sequence"/>
</dbReference>
<comment type="similarity">
    <text evidence="1">Belongs to the sigma-70 factor family. ECF subfamily.</text>
</comment>
<organism evidence="7 8">
    <name type="scientific">Nocardioides bigeumensis</name>
    <dbReference type="NCBI Taxonomy" id="433657"/>
    <lineage>
        <taxon>Bacteria</taxon>
        <taxon>Bacillati</taxon>
        <taxon>Actinomycetota</taxon>
        <taxon>Actinomycetes</taxon>
        <taxon>Propionibacteriales</taxon>
        <taxon>Nocardioidaceae</taxon>
        <taxon>Nocardioides</taxon>
    </lineage>
</organism>
<dbReference type="Pfam" id="PF04542">
    <property type="entry name" value="Sigma70_r2"/>
    <property type="match status" value="1"/>
</dbReference>
<dbReference type="Gene3D" id="1.10.10.10">
    <property type="entry name" value="Winged helix-like DNA-binding domain superfamily/Winged helix DNA-binding domain"/>
    <property type="match status" value="1"/>
</dbReference>
<accession>A0ABP5J9H0</accession>
<evidence type="ECO:0000256" key="2">
    <source>
        <dbReference type="ARBA" id="ARBA00023015"/>
    </source>
</evidence>
<evidence type="ECO:0000259" key="6">
    <source>
        <dbReference type="Pfam" id="PF08281"/>
    </source>
</evidence>
<evidence type="ECO:0000313" key="7">
    <source>
        <dbReference type="EMBL" id="GAA2113851.1"/>
    </source>
</evidence>
<dbReference type="Gene3D" id="1.10.1740.10">
    <property type="match status" value="1"/>
</dbReference>
<dbReference type="CDD" id="cd06171">
    <property type="entry name" value="Sigma70_r4"/>
    <property type="match status" value="1"/>
</dbReference>
<dbReference type="RefSeq" id="WP_344301637.1">
    <property type="nucleotide sequence ID" value="NZ_BAAAQQ010000001.1"/>
</dbReference>
<keyword evidence="4" id="KW-0804">Transcription</keyword>
<evidence type="ECO:0000256" key="4">
    <source>
        <dbReference type="ARBA" id="ARBA00023163"/>
    </source>
</evidence>
<dbReference type="SUPFAM" id="SSF88946">
    <property type="entry name" value="Sigma2 domain of RNA polymerase sigma factors"/>
    <property type="match status" value="1"/>
</dbReference>
<evidence type="ECO:0000313" key="8">
    <source>
        <dbReference type="Proteomes" id="UP001500575"/>
    </source>
</evidence>
<feature type="domain" description="RNA polymerase sigma factor 70 region 4 type 2" evidence="6">
    <location>
        <begin position="115"/>
        <end position="167"/>
    </location>
</feature>
<dbReference type="EMBL" id="BAAAQQ010000001">
    <property type="protein sequence ID" value="GAA2113851.1"/>
    <property type="molecule type" value="Genomic_DNA"/>
</dbReference>
<dbReference type="InterPro" id="IPR013249">
    <property type="entry name" value="RNA_pol_sigma70_r4_t2"/>
</dbReference>
<evidence type="ECO:0000259" key="5">
    <source>
        <dbReference type="Pfam" id="PF04542"/>
    </source>
</evidence>
<evidence type="ECO:0000256" key="1">
    <source>
        <dbReference type="ARBA" id="ARBA00010641"/>
    </source>
</evidence>
<proteinExistence type="inferred from homology"/>
<reference evidence="8" key="1">
    <citation type="journal article" date="2019" name="Int. J. Syst. Evol. Microbiol.">
        <title>The Global Catalogue of Microorganisms (GCM) 10K type strain sequencing project: providing services to taxonomists for standard genome sequencing and annotation.</title>
        <authorList>
            <consortium name="The Broad Institute Genomics Platform"/>
            <consortium name="The Broad Institute Genome Sequencing Center for Infectious Disease"/>
            <person name="Wu L."/>
            <person name="Ma J."/>
        </authorList>
    </citation>
    <scope>NUCLEOTIDE SEQUENCE [LARGE SCALE GENOMIC DNA]</scope>
    <source>
        <strain evidence="8">JCM 16021</strain>
    </source>
</reference>
<dbReference type="InterPro" id="IPR039425">
    <property type="entry name" value="RNA_pol_sigma-70-like"/>
</dbReference>
<dbReference type="InterPro" id="IPR013324">
    <property type="entry name" value="RNA_pol_sigma_r3/r4-like"/>
</dbReference>
<dbReference type="SUPFAM" id="SSF88659">
    <property type="entry name" value="Sigma3 and sigma4 domains of RNA polymerase sigma factors"/>
    <property type="match status" value="1"/>
</dbReference>
<dbReference type="Pfam" id="PF08281">
    <property type="entry name" value="Sigma70_r4_2"/>
    <property type="match status" value="1"/>
</dbReference>
<keyword evidence="3" id="KW-0731">Sigma factor</keyword>